<protein>
    <recommendedName>
        <fullName evidence="3">NADP-dependent oxidoreductase domain-containing protein</fullName>
    </recommendedName>
</protein>
<evidence type="ECO:0000256" key="2">
    <source>
        <dbReference type="SAM" id="MobiDB-lite"/>
    </source>
</evidence>
<name>A0AAW1QV02_9CHLO</name>
<accession>A0AAW1QV02</accession>
<dbReference type="SUPFAM" id="SSF51430">
    <property type="entry name" value="NAD(P)-linked oxidoreductase"/>
    <property type="match status" value="1"/>
</dbReference>
<dbReference type="GO" id="GO:0005737">
    <property type="term" value="C:cytoplasm"/>
    <property type="evidence" value="ECO:0007669"/>
    <property type="project" value="TreeGrafter"/>
</dbReference>
<proteinExistence type="predicted"/>
<dbReference type="InterPro" id="IPR023210">
    <property type="entry name" value="NADP_OxRdtase_dom"/>
</dbReference>
<evidence type="ECO:0000259" key="3">
    <source>
        <dbReference type="Pfam" id="PF00248"/>
    </source>
</evidence>
<evidence type="ECO:0000313" key="4">
    <source>
        <dbReference type="EMBL" id="KAK9825304.1"/>
    </source>
</evidence>
<keyword evidence="1" id="KW-0560">Oxidoreductase</keyword>
<feature type="region of interest" description="Disordered" evidence="2">
    <location>
        <begin position="1"/>
        <end position="20"/>
    </location>
</feature>
<dbReference type="GO" id="GO:0016491">
    <property type="term" value="F:oxidoreductase activity"/>
    <property type="evidence" value="ECO:0007669"/>
    <property type="project" value="UniProtKB-KW"/>
</dbReference>
<reference evidence="4 5" key="1">
    <citation type="journal article" date="2024" name="Nat. Commun.">
        <title>Phylogenomics reveals the evolutionary origins of lichenization in chlorophyte algae.</title>
        <authorList>
            <person name="Puginier C."/>
            <person name="Libourel C."/>
            <person name="Otte J."/>
            <person name="Skaloud P."/>
            <person name="Haon M."/>
            <person name="Grisel S."/>
            <person name="Petersen M."/>
            <person name="Berrin J.G."/>
            <person name="Delaux P.M."/>
            <person name="Dal Grande F."/>
            <person name="Keller J."/>
        </authorList>
    </citation>
    <scope>NUCLEOTIDE SEQUENCE [LARGE SCALE GENOMIC DNA]</scope>
    <source>
        <strain evidence="4 5">SAG 2145</strain>
    </source>
</reference>
<dbReference type="AlphaFoldDB" id="A0AAW1QV02"/>
<comment type="caution">
    <text evidence="4">The sequence shown here is derived from an EMBL/GenBank/DDBJ whole genome shotgun (WGS) entry which is preliminary data.</text>
</comment>
<keyword evidence="5" id="KW-1185">Reference proteome</keyword>
<feature type="domain" description="NADP-dependent oxidoreductase" evidence="3">
    <location>
        <begin position="12"/>
        <end position="60"/>
    </location>
</feature>
<dbReference type="PANTHER" id="PTHR43625">
    <property type="entry name" value="AFLATOXIN B1 ALDEHYDE REDUCTASE"/>
    <property type="match status" value="1"/>
</dbReference>
<dbReference type="PANTHER" id="PTHR43625:SF40">
    <property type="entry name" value="ALDO-KETO REDUCTASE YAKC [NADP(+)]"/>
    <property type="match status" value="1"/>
</dbReference>
<gene>
    <name evidence="4" type="ORF">WJX74_007702</name>
</gene>
<dbReference type="Gene3D" id="3.20.20.100">
    <property type="entry name" value="NADP-dependent oxidoreductase domain"/>
    <property type="match status" value="2"/>
</dbReference>
<sequence>MCLSGFHLDQTTQDGKTREEEGIHVLHRTMELGITHLDTSNVYGPCNEVLVGKAIAGRKLDCLATKSAFKITSAALGGPHPSYRGYLESPEGAAAGGKVKYLGISEASADEIRKAHAITPISARQLEWSLGTRDAEADVIPTCRGLGIGIVAYSPPGRGLF</sequence>
<dbReference type="InterPro" id="IPR036812">
    <property type="entry name" value="NAD(P)_OxRdtase_dom_sf"/>
</dbReference>
<organism evidence="4 5">
    <name type="scientific">Apatococcus lobatus</name>
    <dbReference type="NCBI Taxonomy" id="904363"/>
    <lineage>
        <taxon>Eukaryota</taxon>
        <taxon>Viridiplantae</taxon>
        <taxon>Chlorophyta</taxon>
        <taxon>core chlorophytes</taxon>
        <taxon>Trebouxiophyceae</taxon>
        <taxon>Chlorellales</taxon>
        <taxon>Chlorellaceae</taxon>
        <taxon>Apatococcus</taxon>
    </lineage>
</organism>
<dbReference type="InterPro" id="IPR050791">
    <property type="entry name" value="Aldo-Keto_reductase"/>
</dbReference>
<evidence type="ECO:0000313" key="5">
    <source>
        <dbReference type="Proteomes" id="UP001438707"/>
    </source>
</evidence>
<evidence type="ECO:0000256" key="1">
    <source>
        <dbReference type="ARBA" id="ARBA00023002"/>
    </source>
</evidence>
<feature type="domain" description="NADP-dependent oxidoreductase" evidence="3">
    <location>
        <begin position="95"/>
        <end position="161"/>
    </location>
</feature>
<dbReference type="EMBL" id="JALJOS010000025">
    <property type="protein sequence ID" value="KAK9825304.1"/>
    <property type="molecule type" value="Genomic_DNA"/>
</dbReference>
<dbReference type="Proteomes" id="UP001438707">
    <property type="component" value="Unassembled WGS sequence"/>
</dbReference>
<dbReference type="Pfam" id="PF00248">
    <property type="entry name" value="Aldo_ket_red"/>
    <property type="match status" value="2"/>
</dbReference>